<evidence type="ECO:0000313" key="2">
    <source>
        <dbReference type="EMBL" id="KGF56556.1"/>
    </source>
</evidence>
<keyword evidence="3" id="KW-1185">Reference proteome</keyword>
<evidence type="ECO:0000256" key="1">
    <source>
        <dbReference type="SAM" id="MobiDB-lite"/>
    </source>
</evidence>
<dbReference type="HOGENOM" id="CLU_060287_0_0_9"/>
<dbReference type="Proteomes" id="UP000029585">
    <property type="component" value="Unassembled WGS sequence"/>
</dbReference>
<dbReference type="PATRIC" id="fig|742738.3.peg.929"/>
<reference evidence="2 3" key="1">
    <citation type="submission" date="2011-08" db="EMBL/GenBank/DDBJ databases">
        <title>The Genome Sequence of Clostridium orbiscindens 1_3_50AFAA.</title>
        <authorList>
            <consortium name="The Broad Institute Genome Sequencing Platform"/>
            <person name="Earl A."/>
            <person name="Ward D."/>
            <person name="Feldgarden M."/>
            <person name="Gevers D."/>
            <person name="Daigneault M."/>
            <person name="Strauss J."/>
            <person name="Allen-Vercoe E."/>
            <person name="Young S.K."/>
            <person name="Zeng Q."/>
            <person name="Gargeya S."/>
            <person name="Fitzgerald M."/>
            <person name="Haas B."/>
            <person name="Abouelleil A."/>
            <person name="Alvarado L."/>
            <person name="Arachchi H.M."/>
            <person name="Berlin A."/>
            <person name="Brown A."/>
            <person name="Chapman S.B."/>
            <person name="Chen Z."/>
            <person name="Dunbar C."/>
            <person name="Freedman E."/>
            <person name="Gearin G."/>
            <person name="Gellesch M."/>
            <person name="Goldberg J."/>
            <person name="Griggs A."/>
            <person name="Gujja S."/>
            <person name="Heiman D."/>
            <person name="Howarth C."/>
            <person name="Larson L."/>
            <person name="Lui A."/>
            <person name="MacDonald P.J.P."/>
            <person name="Montmayeur A."/>
            <person name="Murphy C."/>
            <person name="Neiman D."/>
            <person name="Pearson M."/>
            <person name="Priest M."/>
            <person name="Roberts A."/>
            <person name="Saif S."/>
            <person name="Shea T."/>
            <person name="Shenoy N."/>
            <person name="Sisk P."/>
            <person name="Stolte C."/>
            <person name="Sykes S."/>
            <person name="Wortman J."/>
            <person name="Nusbaum C."/>
            <person name="Birren B."/>
        </authorList>
    </citation>
    <scope>NUCLEOTIDE SEQUENCE [LARGE SCALE GENOMIC DNA]</scope>
    <source>
        <strain evidence="2 3">1_3_50AFAA</strain>
    </source>
</reference>
<feature type="compositionally biased region" description="Basic and acidic residues" evidence="1">
    <location>
        <begin position="110"/>
        <end position="129"/>
    </location>
</feature>
<sequence length="274" mass="29136">MTKNTMRRLSNQFQTARLVQMLGLLQTTIADLSRSGNRRTDTELCLIRLCDPGLDESTAALNARLARVEELLAGGIPAACAVPGQPMKQSAPAKREPSAPRVEPVPAERPPWEEERPPLPDEPGERVDVDETPEPSAAPEDRLVAGEAPTGGEAGRSAAADLWPGLVAAVRGKFPAVYPFLSNPAMVQGRLEDGVLTLWVKDEFTKSMVGGASILEELGRLASAQNGVPARCAVKVGKAPAAPAAAAPAQAAEHDKLDDLLAFSRQFDNIIIQE</sequence>
<evidence type="ECO:0000313" key="3">
    <source>
        <dbReference type="Proteomes" id="UP000029585"/>
    </source>
</evidence>
<organism evidence="2 3">
    <name type="scientific">Flavonifractor plautii 1_3_50AFAA</name>
    <dbReference type="NCBI Taxonomy" id="742738"/>
    <lineage>
        <taxon>Bacteria</taxon>
        <taxon>Bacillati</taxon>
        <taxon>Bacillota</taxon>
        <taxon>Clostridia</taxon>
        <taxon>Eubacteriales</taxon>
        <taxon>Oscillospiraceae</taxon>
        <taxon>Flavonifractor</taxon>
    </lineage>
</organism>
<dbReference type="EMBL" id="ADLO01000038">
    <property type="protein sequence ID" value="KGF56556.1"/>
    <property type="molecule type" value="Genomic_DNA"/>
</dbReference>
<feature type="region of interest" description="Disordered" evidence="1">
    <location>
        <begin position="80"/>
        <end position="156"/>
    </location>
</feature>
<dbReference type="eggNOG" id="COG2812">
    <property type="taxonomic scope" value="Bacteria"/>
</dbReference>
<protein>
    <recommendedName>
        <fullName evidence="4">DNA polymerase III gamma subunit domain-containing protein</fullName>
    </recommendedName>
</protein>
<name>A0A096BBX7_FLAPL</name>
<comment type="caution">
    <text evidence="2">The sequence shown here is derived from an EMBL/GenBank/DDBJ whole genome shotgun (WGS) entry which is preliminary data.</text>
</comment>
<gene>
    <name evidence="2" type="ORF">HMPREF9460_00900</name>
</gene>
<dbReference type="RefSeq" id="WP_050001678.1">
    <property type="nucleotide sequence ID" value="NZ_KN174162.1"/>
</dbReference>
<proteinExistence type="predicted"/>
<evidence type="ECO:0008006" key="4">
    <source>
        <dbReference type="Google" id="ProtNLM"/>
    </source>
</evidence>
<dbReference type="AlphaFoldDB" id="A0A096BBX7"/>
<accession>A0A096BBX7</accession>